<dbReference type="VEuPathDB" id="CryptoDB:Vbra_16538"/>
<evidence type="ECO:0000256" key="1">
    <source>
        <dbReference type="ARBA" id="ARBA00022737"/>
    </source>
</evidence>
<evidence type="ECO:0000313" key="4">
    <source>
        <dbReference type="EMBL" id="CEM20883.1"/>
    </source>
</evidence>
<dbReference type="SUPFAM" id="SSF48452">
    <property type="entry name" value="TPR-like"/>
    <property type="match status" value="1"/>
</dbReference>
<evidence type="ECO:0000313" key="5">
    <source>
        <dbReference type="Proteomes" id="UP000041254"/>
    </source>
</evidence>
<reference evidence="4 5" key="1">
    <citation type="submission" date="2014-11" db="EMBL/GenBank/DDBJ databases">
        <authorList>
            <person name="Zhu J."/>
            <person name="Qi W."/>
            <person name="Song R."/>
        </authorList>
    </citation>
    <scope>NUCLEOTIDE SEQUENCE [LARGE SCALE GENOMIC DNA]</scope>
</reference>
<dbReference type="PANTHER" id="PTHR44943">
    <property type="entry name" value="CELLULOSE SYNTHASE OPERON PROTEIN C"/>
    <property type="match status" value="1"/>
</dbReference>
<accession>A0A0G4FZD1</accession>
<dbReference type="PROSITE" id="PS50005">
    <property type="entry name" value="TPR"/>
    <property type="match status" value="2"/>
</dbReference>
<evidence type="ECO:0000256" key="3">
    <source>
        <dbReference type="PROSITE-ProRule" id="PRU00339"/>
    </source>
</evidence>
<dbReference type="SMART" id="SM00028">
    <property type="entry name" value="TPR"/>
    <property type="match status" value="3"/>
</dbReference>
<dbReference type="PhylomeDB" id="A0A0G4FZD1"/>
<dbReference type="InterPro" id="IPR011990">
    <property type="entry name" value="TPR-like_helical_dom_sf"/>
</dbReference>
<name>A0A0G4FZD1_VITBC</name>
<organism evidence="4 5">
    <name type="scientific">Vitrella brassicaformis (strain CCMP3155)</name>
    <dbReference type="NCBI Taxonomy" id="1169540"/>
    <lineage>
        <taxon>Eukaryota</taxon>
        <taxon>Sar</taxon>
        <taxon>Alveolata</taxon>
        <taxon>Colpodellida</taxon>
        <taxon>Vitrellaceae</taxon>
        <taxon>Vitrella</taxon>
    </lineage>
</organism>
<dbReference type="STRING" id="1169540.A0A0G4FZD1"/>
<feature type="repeat" description="TPR" evidence="3">
    <location>
        <begin position="207"/>
        <end position="240"/>
    </location>
</feature>
<keyword evidence="5" id="KW-1185">Reference proteome</keyword>
<dbReference type="InParanoid" id="A0A0G4FZD1"/>
<keyword evidence="2 3" id="KW-0802">TPR repeat</keyword>
<dbReference type="InterPro" id="IPR051685">
    <property type="entry name" value="Ycf3/AcsC/BcsC/TPR_MFPF"/>
</dbReference>
<dbReference type="InterPro" id="IPR019734">
    <property type="entry name" value="TPR_rpt"/>
</dbReference>
<gene>
    <name evidence="4" type="ORF">Vbra_16538</name>
</gene>
<feature type="repeat" description="TPR" evidence="3">
    <location>
        <begin position="173"/>
        <end position="206"/>
    </location>
</feature>
<proteinExistence type="predicted"/>
<dbReference type="OrthoDB" id="329563at2759"/>
<dbReference type="EMBL" id="CDMY01000531">
    <property type="protein sequence ID" value="CEM20883.1"/>
    <property type="molecule type" value="Genomic_DNA"/>
</dbReference>
<dbReference type="Gene3D" id="1.25.40.10">
    <property type="entry name" value="Tetratricopeptide repeat domain"/>
    <property type="match status" value="1"/>
</dbReference>
<sequence>MGNEMSRGEGCLYPPESAQIRTPQFNDSAGAADIVYVTNGGGCQSITRCCRHPLTFQDYETPEEALSRARFYRQRMLEEGRPSDFPLALHAYGKCREMMLENLKYLAQGSHVVSTDSVEHNEAKRKEIELKLAEVCHEIGEVTLENNLHDDRDVNEKALLFFREACDHDPSSYAHWYKRGGTHQKMNQDNEALDCFQIAHERDPHSVGALFGMGVVKKKHNKFQEAHHMFEQVLRLQPDNRGGLNMLADLSEKLGCPEEALDYCRRLHSLEPTDRELVIKIRKLETQLGVQPLTPLPPLTGNIPSNLFHSRQDLPEDM</sequence>
<protein>
    <submittedName>
        <fullName evidence="4">Uncharacterized protein</fullName>
    </submittedName>
</protein>
<evidence type="ECO:0000256" key="2">
    <source>
        <dbReference type="ARBA" id="ARBA00022803"/>
    </source>
</evidence>
<keyword evidence="1" id="KW-0677">Repeat</keyword>
<dbReference type="PANTHER" id="PTHR44943:SF8">
    <property type="entry name" value="TPR REPEAT-CONTAINING PROTEIN MJ0263"/>
    <property type="match status" value="1"/>
</dbReference>
<dbReference type="AlphaFoldDB" id="A0A0G4FZD1"/>
<dbReference type="Proteomes" id="UP000041254">
    <property type="component" value="Unassembled WGS sequence"/>
</dbReference>